<accession>A0A9Y1BNM7</accession>
<evidence type="ECO:0000313" key="2">
    <source>
        <dbReference type="EMBL" id="UJG41554.1"/>
    </source>
</evidence>
<dbReference type="PANTHER" id="PTHR10704">
    <property type="entry name" value="CARBOHYDRATE SULFOTRANSFERASE"/>
    <property type="match status" value="1"/>
</dbReference>
<protein>
    <submittedName>
        <fullName evidence="2">Sulfotransferase</fullName>
    </submittedName>
</protein>
<organism evidence="2">
    <name type="scientific">Candidatus Heimdallarchaeum aukensis</name>
    <dbReference type="NCBI Taxonomy" id="2876573"/>
    <lineage>
        <taxon>Archaea</taxon>
        <taxon>Promethearchaeati</taxon>
        <taxon>Candidatus Heimdallarchaeota</taxon>
        <taxon>Candidatus Heimdallarchaeia (ex Rinke et al. 2021) (nom. nud.)</taxon>
        <taxon>Candidatus Heimdallarchaeales</taxon>
        <taxon>Candidatus Heimdallarchaeaceae</taxon>
        <taxon>Candidatus Heimdallarchaeum</taxon>
    </lineage>
</organism>
<dbReference type="InterPro" id="IPR051135">
    <property type="entry name" value="Gal/GlcNAc/GalNAc_ST"/>
</dbReference>
<reference evidence="2" key="1">
    <citation type="journal article" date="2022" name="Nat. Microbiol.">
        <title>Unique mobile elements and scalable gene flow at the prokaryote-eukaryote boundary revealed by circularized Asgard archaea genomes.</title>
        <authorList>
            <person name="Wu F."/>
            <person name="Speth D.R."/>
            <person name="Philosof A."/>
            <person name="Cremiere A."/>
            <person name="Narayanan A."/>
            <person name="Barco R.A."/>
            <person name="Connon S.A."/>
            <person name="Amend J.P."/>
            <person name="Antoshechkin I.A."/>
            <person name="Orphan V.J."/>
        </authorList>
    </citation>
    <scope>NUCLEOTIDE SEQUENCE</scope>
    <source>
        <strain evidence="2">PM71</strain>
    </source>
</reference>
<sequence length="320" mass="37979">MSNIVNKIKRKIDEGTLLDSIKIKIHSRLYINLDSNYENTIFLAGTGRSGTTWVSNIINYDNSYRYIFEPFHSYFVDVCKDFKYRQYLRPENNDEKYLEPARKILSGKIRNKWVDRFNKKFLCKKRLVKDIRANLMLKWIKTQFPEIKIILLLRHPGAVANSRIKLNWEDHLDVLLSQEELMEDFLNPFKKDILHAQTTFEKNIFLWCIENYVPLKQFSKDEILVTFYEKYAVSPEEEIDKLFQFLGKNYDQSIYRVLKKPSPEVRKESALISGGSIIDKWKENITKEQLERAIDILSLFELDSIYSADSMPNVDSVKFR</sequence>
<dbReference type="SUPFAM" id="SSF52540">
    <property type="entry name" value="P-loop containing nucleoside triphosphate hydrolases"/>
    <property type="match status" value="1"/>
</dbReference>
<dbReference type="GO" id="GO:0006044">
    <property type="term" value="P:N-acetylglucosamine metabolic process"/>
    <property type="evidence" value="ECO:0007669"/>
    <property type="project" value="TreeGrafter"/>
</dbReference>
<dbReference type="InterPro" id="IPR027417">
    <property type="entry name" value="P-loop_NTPase"/>
</dbReference>
<gene>
    <name evidence="2" type="ORF">K9W45_03585</name>
</gene>
<dbReference type="EMBL" id="CP084166">
    <property type="protein sequence ID" value="UJG41554.1"/>
    <property type="molecule type" value="Genomic_DNA"/>
</dbReference>
<name>A0A9Y1BNM7_9ARCH</name>
<dbReference type="GO" id="GO:0001517">
    <property type="term" value="F:N-acetylglucosamine 6-O-sulfotransferase activity"/>
    <property type="evidence" value="ECO:0007669"/>
    <property type="project" value="TreeGrafter"/>
</dbReference>
<dbReference type="GO" id="GO:0006790">
    <property type="term" value="P:sulfur compound metabolic process"/>
    <property type="evidence" value="ECO:0007669"/>
    <property type="project" value="TreeGrafter"/>
</dbReference>
<proteinExistence type="predicted"/>
<feature type="domain" description="Sulfotransferase" evidence="1">
    <location>
        <begin position="40"/>
        <end position="270"/>
    </location>
</feature>
<dbReference type="AlphaFoldDB" id="A0A9Y1BNM7"/>
<dbReference type="InterPro" id="IPR000863">
    <property type="entry name" value="Sulfotransferase_dom"/>
</dbReference>
<dbReference type="Gene3D" id="3.40.50.300">
    <property type="entry name" value="P-loop containing nucleotide triphosphate hydrolases"/>
    <property type="match status" value="1"/>
</dbReference>
<dbReference type="Proteomes" id="UP001201020">
    <property type="component" value="Chromosome"/>
</dbReference>
<dbReference type="PANTHER" id="PTHR10704:SF44">
    <property type="entry name" value="LD35051P-RELATED"/>
    <property type="match status" value="1"/>
</dbReference>
<evidence type="ECO:0000259" key="1">
    <source>
        <dbReference type="Pfam" id="PF00685"/>
    </source>
</evidence>
<dbReference type="Pfam" id="PF00685">
    <property type="entry name" value="Sulfotransfer_1"/>
    <property type="match status" value="1"/>
</dbReference>